<dbReference type="KEGG" id="vil:CFK37_17820"/>
<feature type="domain" description="N-acetyltransferase" evidence="1">
    <location>
        <begin position="15"/>
        <end position="165"/>
    </location>
</feature>
<keyword evidence="2" id="KW-0808">Transferase</keyword>
<evidence type="ECO:0000313" key="3">
    <source>
        <dbReference type="Proteomes" id="UP000198312"/>
    </source>
</evidence>
<name>A0A220U809_9BACI</name>
<gene>
    <name evidence="2" type="ORF">CFK37_17820</name>
</gene>
<dbReference type="Proteomes" id="UP000198312">
    <property type="component" value="Chromosome"/>
</dbReference>
<organism evidence="2 3">
    <name type="scientific">Virgibacillus phasianinus</name>
    <dbReference type="NCBI Taxonomy" id="2017483"/>
    <lineage>
        <taxon>Bacteria</taxon>
        <taxon>Bacillati</taxon>
        <taxon>Bacillota</taxon>
        <taxon>Bacilli</taxon>
        <taxon>Bacillales</taxon>
        <taxon>Bacillaceae</taxon>
        <taxon>Virgibacillus</taxon>
    </lineage>
</organism>
<sequence>MGWRILIESERCWLEFFRQSDCDDVEKLYRNPRVRRYLGGVPSEDLIDKSLYDMLHPDGDSFYWMAREKQSKESMGLISLDPHHEGVNLEISFQFLPEWWGAGFATEAVQSIIHYAFNDLKLSKVVAETQTANTSSRRLLEGIGMNFEKTIIRFGEEQAVYCIEP</sequence>
<dbReference type="InterPro" id="IPR000182">
    <property type="entry name" value="GNAT_dom"/>
</dbReference>
<protein>
    <submittedName>
        <fullName evidence="2">GNAT family N-acetyltransferase</fullName>
    </submittedName>
</protein>
<keyword evidence="3" id="KW-1185">Reference proteome</keyword>
<evidence type="ECO:0000259" key="1">
    <source>
        <dbReference type="PROSITE" id="PS51186"/>
    </source>
</evidence>
<reference evidence="2 3" key="1">
    <citation type="submission" date="2017-07" db="EMBL/GenBank/DDBJ databases">
        <title>Virgibacillus sp. LM2416.</title>
        <authorList>
            <person name="Tak E.J."/>
            <person name="Bae J.-W."/>
        </authorList>
    </citation>
    <scope>NUCLEOTIDE SEQUENCE [LARGE SCALE GENOMIC DNA]</scope>
    <source>
        <strain evidence="2 3">LM2416</strain>
    </source>
</reference>
<dbReference type="AlphaFoldDB" id="A0A220U809"/>
<dbReference type="PROSITE" id="PS51186">
    <property type="entry name" value="GNAT"/>
    <property type="match status" value="1"/>
</dbReference>
<dbReference type="InterPro" id="IPR016181">
    <property type="entry name" value="Acyl_CoA_acyltransferase"/>
</dbReference>
<dbReference type="EMBL" id="CP022315">
    <property type="protein sequence ID" value="ASK63883.1"/>
    <property type="molecule type" value="Genomic_DNA"/>
</dbReference>
<dbReference type="PANTHER" id="PTHR43792:SF1">
    <property type="entry name" value="N-ACETYLTRANSFERASE DOMAIN-CONTAINING PROTEIN"/>
    <property type="match status" value="1"/>
</dbReference>
<dbReference type="PANTHER" id="PTHR43792">
    <property type="entry name" value="GNAT FAMILY, PUTATIVE (AFU_ORTHOLOGUE AFUA_3G00765)-RELATED-RELATED"/>
    <property type="match status" value="1"/>
</dbReference>
<dbReference type="Gene3D" id="3.40.630.30">
    <property type="match status" value="1"/>
</dbReference>
<dbReference type="GO" id="GO:0016747">
    <property type="term" value="F:acyltransferase activity, transferring groups other than amino-acyl groups"/>
    <property type="evidence" value="ECO:0007669"/>
    <property type="project" value="InterPro"/>
</dbReference>
<dbReference type="OrthoDB" id="9798081at2"/>
<evidence type="ECO:0000313" key="2">
    <source>
        <dbReference type="EMBL" id="ASK63883.1"/>
    </source>
</evidence>
<accession>A0A220U809</accession>
<dbReference type="InterPro" id="IPR051531">
    <property type="entry name" value="N-acetyltransferase"/>
</dbReference>
<proteinExistence type="predicted"/>
<dbReference type="Pfam" id="PF13302">
    <property type="entry name" value="Acetyltransf_3"/>
    <property type="match status" value="1"/>
</dbReference>
<dbReference type="SUPFAM" id="SSF55729">
    <property type="entry name" value="Acyl-CoA N-acyltransferases (Nat)"/>
    <property type="match status" value="1"/>
</dbReference>